<keyword evidence="1" id="KW-0175">Coiled coil</keyword>
<dbReference type="EMBL" id="FPHF01000027">
    <property type="protein sequence ID" value="SFV54246.1"/>
    <property type="molecule type" value="Genomic_DNA"/>
</dbReference>
<dbReference type="AlphaFoldDB" id="A0A1W1BL55"/>
<evidence type="ECO:0000256" key="1">
    <source>
        <dbReference type="SAM" id="Coils"/>
    </source>
</evidence>
<organism evidence="2">
    <name type="scientific">hydrothermal vent metagenome</name>
    <dbReference type="NCBI Taxonomy" id="652676"/>
    <lineage>
        <taxon>unclassified sequences</taxon>
        <taxon>metagenomes</taxon>
        <taxon>ecological metagenomes</taxon>
    </lineage>
</organism>
<feature type="coiled-coil region" evidence="1">
    <location>
        <begin position="26"/>
        <end position="53"/>
    </location>
</feature>
<accession>A0A1W1BL55</accession>
<reference evidence="2" key="1">
    <citation type="submission" date="2016-10" db="EMBL/GenBank/DDBJ databases">
        <authorList>
            <person name="de Groot N.N."/>
        </authorList>
    </citation>
    <scope>NUCLEOTIDE SEQUENCE</scope>
</reference>
<evidence type="ECO:0000313" key="2">
    <source>
        <dbReference type="EMBL" id="SFV54246.1"/>
    </source>
</evidence>
<proteinExistence type="predicted"/>
<evidence type="ECO:0008006" key="3">
    <source>
        <dbReference type="Google" id="ProtNLM"/>
    </source>
</evidence>
<dbReference type="Gene3D" id="2.40.160.10">
    <property type="entry name" value="Porin"/>
    <property type="match status" value="1"/>
</dbReference>
<protein>
    <recommendedName>
        <fullName evidence="3">Porin</fullName>
    </recommendedName>
</protein>
<gene>
    <name evidence="2" type="ORF">MNB_SM-4-336</name>
</gene>
<name>A0A1W1BL55_9ZZZZ</name>
<sequence length="450" mass="50113">MTRIKNMERIVLSLVVSATLGMAATNEELYQEIQELKKEMHEMKSSQEETNETLLEEISNTSLGSQAKYESFSSMGPAASKVYHSKNFVSLGGYGEYKFTKYSGYKNFSSDTANDTKNKAEYNIVRFVPYIGFKFNDWIVMNTEIEFEDGGARSDNTKNYKYVIVEFSYLDFLIDESFGLRVGHILVPFGLINLNHEPVAYLTTDRPMVETFIIPSTWHTNGLLSHGKIDSFEYYAGIITSPDAGGFTEGRYIQQGRLGARQFTDDLSFVARGTYDIGSGLNTGASFMYGNSTVALESKPGTSTNNVSDETISMTMFEAHITYKNNGFDIQALATYGALGGDIKQLSTDIGQEISKSTQGAYVTLGYDLLNNFSSEQKVYAVAEIEYLDMDVTGETSNPDNNRFNEYTAGLAYFPDPKVVLKADFKVRDYAQASNLADEKVFSMGAGFIF</sequence>
<dbReference type="InterPro" id="IPR023614">
    <property type="entry name" value="Porin_dom_sf"/>
</dbReference>
<dbReference type="SUPFAM" id="SSF56935">
    <property type="entry name" value="Porins"/>
    <property type="match status" value="1"/>
</dbReference>